<evidence type="ECO:0000256" key="4">
    <source>
        <dbReference type="ARBA" id="ARBA00022964"/>
    </source>
</evidence>
<dbReference type="Pfam" id="PF13640">
    <property type="entry name" value="2OG-FeII_Oxy_3"/>
    <property type="match status" value="1"/>
</dbReference>
<feature type="region of interest" description="Disordered" evidence="9">
    <location>
        <begin position="421"/>
        <end position="469"/>
    </location>
</feature>
<feature type="region of interest" description="Disordered" evidence="9">
    <location>
        <begin position="257"/>
        <end position="302"/>
    </location>
</feature>
<dbReference type="GO" id="GO:0008198">
    <property type="term" value="F:ferrous iron binding"/>
    <property type="evidence" value="ECO:0007669"/>
    <property type="project" value="TreeGrafter"/>
</dbReference>
<comment type="cofactor">
    <cofactor evidence="1">
        <name>L-ascorbate</name>
        <dbReference type="ChEBI" id="CHEBI:38290"/>
    </cofactor>
</comment>
<feature type="compositionally biased region" description="Basic and acidic residues" evidence="9">
    <location>
        <begin position="53"/>
        <end position="72"/>
    </location>
</feature>
<proteinExistence type="predicted"/>
<dbReference type="SMART" id="SM00702">
    <property type="entry name" value="P4Hc"/>
    <property type="match status" value="1"/>
</dbReference>
<feature type="domain" description="Fe2OG dioxygenase" evidence="10">
    <location>
        <begin position="686"/>
        <end position="784"/>
    </location>
</feature>
<keyword evidence="2" id="KW-0479">Metal-binding</keyword>
<dbReference type="Proteomes" id="UP001328107">
    <property type="component" value="Unassembled WGS sequence"/>
</dbReference>
<dbReference type="PANTHER" id="PTHR12907:SF26">
    <property type="entry name" value="HIF PROLYL HYDROXYLASE, ISOFORM C"/>
    <property type="match status" value="1"/>
</dbReference>
<dbReference type="Gene3D" id="2.60.120.620">
    <property type="entry name" value="q2cbj1_9rhob like domain"/>
    <property type="match status" value="1"/>
</dbReference>
<keyword evidence="3" id="KW-0847">Vitamin C</keyword>
<accession>A0AAN5DC94</accession>
<protein>
    <recommendedName>
        <fullName evidence="7">hypoxia-inducible factor-proline dioxygenase</fullName>
        <ecNumber evidence="7">1.14.11.29</ecNumber>
    </recommendedName>
</protein>
<feature type="compositionally biased region" description="Acidic residues" evidence="9">
    <location>
        <begin position="901"/>
        <end position="912"/>
    </location>
</feature>
<feature type="region of interest" description="Disordered" evidence="9">
    <location>
        <begin position="53"/>
        <end position="99"/>
    </location>
</feature>
<evidence type="ECO:0000313" key="11">
    <source>
        <dbReference type="EMBL" id="GMR59927.1"/>
    </source>
</evidence>
<feature type="region of interest" description="Disordered" evidence="9">
    <location>
        <begin position="900"/>
        <end position="927"/>
    </location>
</feature>
<feature type="compositionally biased region" description="Basic and acidic residues" evidence="9">
    <location>
        <begin position="450"/>
        <end position="459"/>
    </location>
</feature>
<keyword evidence="12" id="KW-1185">Reference proteome</keyword>
<feature type="compositionally biased region" description="Low complexity" evidence="9">
    <location>
        <begin position="342"/>
        <end position="353"/>
    </location>
</feature>
<feature type="compositionally biased region" description="Low complexity" evidence="9">
    <location>
        <begin position="421"/>
        <end position="444"/>
    </location>
</feature>
<dbReference type="InterPro" id="IPR006620">
    <property type="entry name" value="Pro_4_hyd_alph"/>
</dbReference>
<dbReference type="PANTHER" id="PTHR12907">
    <property type="entry name" value="EGL NINE HOMOLOG-RELATED"/>
    <property type="match status" value="1"/>
</dbReference>
<dbReference type="PROSITE" id="PS51471">
    <property type="entry name" value="FE2OG_OXY"/>
    <property type="match status" value="1"/>
</dbReference>
<feature type="compositionally biased region" description="Low complexity" evidence="9">
    <location>
        <begin position="80"/>
        <end position="99"/>
    </location>
</feature>
<evidence type="ECO:0000259" key="10">
    <source>
        <dbReference type="PROSITE" id="PS51471"/>
    </source>
</evidence>
<dbReference type="EMBL" id="BTRK01000006">
    <property type="protein sequence ID" value="GMR59927.1"/>
    <property type="molecule type" value="Genomic_DNA"/>
</dbReference>
<gene>
    <name evidence="11" type="ORF">PMAYCL1PPCAC_30122</name>
</gene>
<dbReference type="GO" id="GO:0031418">
    <property type="term" value="F:L-ascorbic acid binding"/>
    <property type="evidence" value="ECO:0007669"/>
    <property type="project" value="UniProtKB-KW"/>
</dbReference>
<evidence type="ECO:0000256" key="5">
    <source>
        <dbReference type="ARBA" id="ARBA00023002"/>
    </source>
</evidence>
<dbReference type="InterPro" id="IPR044862">
    <property type="entry name" value="Pro_4_hyd_alph_FE2OG_OXY"/>
</dbReference>
<keyword evidence="6" id="KW-0408">Iron</keyword>
<dbReference type="InterPro" id="IPR051559">
    <property type="entry name" value="HIF_prolyl_hydroxylases"/>
</dbReference>
<dbReference type="GO" id="GO:0160082">
    <property type="term" value="F:hypoxia-inducible factor-proline dioxygenase activity"/>
    <property type="evidence" value="ECO:0007669"/>
    <property type="project" value="UniProtKB-EC"/>
</dbReference>
<sequence>QQLDWPRHKVWCKVHCSRAQSQAGGSEGNSVASSSSTAFPATVAAAPVEVKTSEMDSIRRNENVHVLGDESTTKGGKMMTPSSSGSSQTSGHSSGTDCSLNSLTGSSSATLAAASSNAAISSSDPLAALLSGQPELLVLLNKQSTSHLPRLPPPLDPSALLAAANSNALFSSLALMTNQMQLQHQQQQEQQRQQDAAAAAAAAVSSLPAPHLFPPMLGSLSSLGLTNVSMPPPPSSFPSVSAFDPANTAALIAALTQQAASQQQQPPRFDLGASDPTPLMSSLLSGRSSSIPTTSSFVPPRPSMVSHPTFTVPKPPIQPSQSRGLSFSSAFSSTSSLHSIVSSASSTPSNPFSFDSQPSSMQKIIDPKPSMTVPPLRPKAVARRSGKPAAVASGVAAAAAAAAPCAAAAVEDQHRLQASSCASTSSTSAGSGSVPAAPASRAGSLVQSPDRFERPEGSRKRMTPSPQDDKKWIHVDKKYFNFLMTSPLDYDAIKEKLKSGAGKAVKEVKRPVVEDDDDCQIIGEVIKRRYRDHTENVIYNVTYNEHMAEIRDKHLMMSRHQATVLRLRYIAEHVIRSLNEFGWAVVDHFLGDDHVGHCAKEMVKLYEKGLFTAGQLMDNSDDEEFAPHHHPRNENDIKSVRSDYIYWYDGVDKRATEAVTTRLLVSMLDAMIMHFGNRIEGKEIGGRSRAMLAIYPGDETRYVKHVDNPNEDGRLITCIYYCNANWNLKEHGGALRLFPETSECAMDVDPQADRLVFFWSDRRNPHEVMPVLRHRFAVTIWYMDRQERKAELERKARRRAAARDAAAAASKPMAMEHDGATTRMLVRQQPAQLGAVLQFGSARQTHASTPHMGDAAAAASVSATALGLPPQAAAVGRAASPRSRSDNNVARVFAVARSECTQDEVSDDEEMSDFIPPNNGAQPDYEI</sequence>
<reference evidence="12" key="1">
    <citation type="submission" date="2022-10" db="EMBL/GenBank/DDBJ databases">
        <title>Genome assembly of Pristionchus species.</title>
        <authorList>
            <person name="Yoshida K."/>
            <person name="Sommer R.J."/>
        </authorList>
    </citation>
    <scope>NUCLEOTIDE SEQUENCE [LARGE SCALE GENOMIC DNA]</scope>
    <source>
        <strain evidence="12">RS5460</strain>
    </source>
</reference>
<comment type="caution">
    <text evidence="11">The sequence shown here is derived from an EMBL/GenBank/DDBJ whole genome shotgun (WGS) entry which is preliminary data.</text>
</comment>
<keyword evidence="4" id="KW-0223">Dioxygenase</keyword>
<evidence type="ECO:0000256" key="8">
    <source>
        <dbReference type="ARBA" id="ARBA00049134"/>
    </source>
</evidence>
<evidence type="ECO:0000256" key="9">
    <source>
        <dbReference type="SAM" id="MobiDB-lite"/>
    </source>
</evidence>
<dbReference type="InterPro" id="IPR005123">
    <property type="entry name" value="Oxoglu/Fe-dep_dioxygenase_dom"/>
</dbReference>
<organism evidence="11 12">
    <name type="scientific">Pristionchus mayeri</name>
    <dbReference type="NCBI Taxonomy" id="1317129"/>
    <lineage>
        <taxon>Eukaryota</taxon>
        <taxon>Metazoa</taxon>
        <taxon>Ecdysozoa</taxon>
        <taxon>Nematoda</taxon>
        <taxon>Chromadorea</taxon>
        <taxon>Rhabditida</taxon>
        <taxon>Rhabditina</taxon>
        <taxon>Diplogasteromorpha</taxon>
        <taxon>Diplogasteroidea</taxon>
        <taxon>Neodiplogasteridae</taxon>
        <taxon>Pristionchus</taxon>
    </lineage>
</organism>
<feature type="non-terminal residue" evidence="11">
    <location>
        <position position="1"/>
    </location>
</feature>
<evidence type="ECO:0000256" key="2">
    <source>
        <dbReference type="ARBA" id="ARBA00022723"/>
    </source>
</evidence>
<evidence type="ECO:0000256" key="7">
    <source>
        <dbReference type="ARBA" id="ARBA00039004"/>
    </source>
</evidence>
<feature type="region of interest" description="Disordered" evidence="9">
    <location>
        <begin position="342"/>
        <end position="385"/>
    </location>
</feature>
<keyword evidence="5" id="KW-0560">Oxidoreductase</keyword>
<evidence type="ECO:0000256" key="1">
    <source>
        <dbReference type="ARBA" id="ARBA00001961"/>
    </source>
</evidence>
<comment type="catalytic activity">
    <reaction evidence="8">
        <text>L-prolyl-[hypoxia-inducible factor alpha subunit] + 2-oxoglutarate + O2 = trans-4-hydroxy-L-prolyl-[hypoxia-inducible factor alpha subunit] + succinate + CO2</text>
        <dbReference type="Rhea" id="RHEA:48400"/>
        <dbReference type="Rhea" id="RHEA-COMP:12093"/>
        <dbReference type="Rhea" id="RHEA-COMP:12094"/>
        <dbReference type="ChEBI" id="CHEBI:15379"/>
        <dbReference type="ChEBI" id="CHEBI:16526"/>
        <dbReference type="ChEBI" id="CHEBI:16810"/>
        <dbReference type="ChEBI" id="CHEBI:30031"/>
        <dbReference type="ChEBI" id="CHEBI:50342"/>
        <dbReference type="ChEBI" id="CHEBI:61965"/>
        <dbReference type="EC" id="1.14.11.29"/>
    </reaction>
</comment>
<name>A0AAN5DC94_9BILA</name>
<dbReference type="AlphaFoldDB" id="A0AAN5DC94"/>
<evidence type="ECO:0000313" key="12">
    <source>
        <dbReference type="Proteomes" id="UP001328107"/>
    </source>
</evidence>
<feature type="compositionally biased region" description="Low complexity" evidence="9">
    <location>
        <begin position="279"/>
        <end position="296"/>
    </location>
</feature>
<evidence type="ECO:0000256" key="6">
    <source>
        <dbReference type="ARBA" id="ARBA00023004"/>
    </source>
</evidence>
<dbReference type="GO" id="GO:0071456">
    <property type="term" value="P:cellular response to hypoxia"/>
    <property type="evidence" value="ECO:0007669"/>
    <property type="project" value="TreeGrafter"/>
</dbReference>
<dbReference type="EC" id="1.14.11.29" evidence="7"/>
<evidence type="ECO:0000256" key="3">
    <source>
        <dbReference type="ARBA" id="ARBA00022896"/>
    </source>
</evidence>